<dbReference type="PANTHER" id="PTHR47482:SF5">
    <property type="entry name" value="FAR1 DOMAIN-CONTAINING PROTEIN"/>
    <property type="match status" value="1"/>
</dbReference>
<evidence type="ECO:0000256" key="1">
    <source>
        <dbReference type="SAM" id="MobiDB-lite"/>
    </source>
</evidence>
<accession>A0A9R0YU01</accession>
<keyword evidence="3" id="KW-1185">Reference proteome</keyword>
<protein>
    <submittedName>
        <fullName evidence="2">Uncharacterized protein</fullName>
    </submittedName>
</protein>
<reference evidence="2 3" key="1">
    <citation type="submission" date="2017-09" db="EMBL/GenBank/DDBJ databases">
        <authorList>
            <consortium name="International Durum Wheat Genome Sequencing Consortium (IDWGSC)"/>
            <person name="Milanesi L."/>
        </authorList>
    </citation>
    <scope>NUCLEOTIDE SEQUENCE [LARGE SCALE GENOMIC DNA]</scope>
    <source>
        <strain evidence="3">cv. Svevo</strain>
    </source>
</reference>
<sequence length="231" mass="25699">MLAHIAWPAIPFSKHWPSGHRPIRLLLLLSPVRLPPLDRDLGACSMDLSMETEGDSEQRISRGHAGNTGAARPIESQDSISVAEADIRRAGDLRSGGGDAGFLGEDPLLQVCSEATSGWTRRVRIRKAPAERELNLNRKSALELSMRAFILKRDGNVVNPAVGTSFDSLDEAYQFYNLYSWELGFGIRYSKSRLNVEWVKCMQEIVCECAGKPERENTRSTWKGSFLHVGT</sequence>
<gene>
    <name evidence="2" type="ORF">TRITD_6Bv1G198670</name>
</gene>
<dbReference type="AlphaFoldDB" id="A0A9R0YU01"/>
<dbReference type="EMBL" id="LT934122">
    <property type="protein sequence ID" value="VAI61682.1"/>
    <property type="molecule type" value="Genomic_DNA"/>
</dbReference>
<dbReference type="Proteomes" id="UP000324705">
    <property type="component" value="Chromosome 6B"/>
</dbReference>
<dbReference type="PANTHER" id="PTHR47482">
    <property type="entry name" value="OS11G0632001 PROTEIN"/>
    <property type="match status" value="1"/>
</dbReference>
<evidence type="ECO:0000313" key="2">
    <source>
        <dbReference type="EMBL" id="VAI61682.1"/>
    </source>
</evidence>
<evidence type="ECO:0000313" key="3">
    <source>
        <dbReference type="Proteomes" id="UP000324705"/>
    </source>
</evidence>
<dbReference type="Gramene" id="TRITD6Bv1G198670.1">
    <property type="protein sequence ID" value="TRITD6Bv1G198670.1"/>
    <property type="gene ID" value="TRITD6Bv1G198670"/>
</dbReference>
<proteinExistence type="predicted"/>
<feature type="region of interest" description="Disordered" evidence="1">
    <location>
        <begin position="52"/>
        <end position="75"/>
    </location>
</feature>
<name>A0A9R0YU01_TRITD</name>
<organism evidence="2 3">
    <name type="scientific">Triticum turgidum subsp. durum</name>
    <name type="common">Durum wheat</name>
    <name type="synonym">Triticum durum</name>
    <dbReference type="NCBI Taxonomy" id="4567"/>
    <lineage>
        <taxon>Eukaryota</taxon>
        <taxon>Viridiplantae</taxon>
        <taxon>Streptophyta</taxon>
        <taxon>Embryophyta</taxon>
        <taxon>Tracheophyta</taxon>
        <taxon>Spermatophyta</taxon>
        <taxon>Magnoliopsida</taxon>
        <taxon>Liliopsida</taxon>
        <taxon>Poales</taxon>
        <taxon>Poaceae</taxon>
        <taxon>BOP clade</taxon>
        <taxon>Pooideae</taxon>
        <taxon>Triticodae</taxon>
        <taxon>Triticeae</taxon>
        <taxon>Triticinae</taxon>
        <taxon>Triticum</taxon>
    </lineage>
</organism>